<reference evidence="1 2" key="2">
    <citation type="journal article" date="2012" name="Proc. Natl. Acad. Sci. U.S.A.">
        <title>Gain and loss of multiple functionally related, horizontally transferred genes in the reduced genomes of two microsporidian parasites.</title>
        <authorList>
            <person name="Pombert J.-F."/>
            <person name="Selman M."/>
            <person name="Burki F."/>
            <person name="Bardell F.T."/>
            <person name="Farinelli L."/>
            <person name="Solter L.F."/>
            <person name="Whitman D.W."/>
            <person name="Weiss L.M."/>
            <person name="Corradi N."/>
            <person name="Keeling P.J."/>
        </authorList>
    </citation>
    <scope>NUCLEOTIDE SEQUENCE [LARGE SCALE GENOMIC DNA]</scope>
    <source>
        <strain evidence="1 2">ATCC 50506</strain>
    </source>
</reference>
<dbReference type="GeneID" id="9699213"/>
<proteinExistence type="predicted"/>
<dbReference type="EMBL" id="CP001946">
    <property type="protein sequence ID" value="ADM11533.1"/>
    <property type="molecule type" value="Genomic_DNA"/>
</dbReference>
<gene>
    <name evidence="1" type="ORF">Eint_050850</name>
</gene>
<organism evidence="1 2">
    <name type="scientific">Encephalitozoon intestinalis (strain ATCC 50506)</name>
    <name type="common">Microsporidian parasite</name>
    <name type="synonym">Septata intestinalis</name>
    <dbReference type="NCBI Taxonomy" id="876142"/>
    <lineage>
        <taxon>Eukaryota</taxon>
        <taxon>Fungi</taxon>
        <taxon>Fungi incertae sedis</taxon>
        <taxon>Microsporidia</taxon>
        <taxon>Unikaryonidae</taxon>
        <taxon>Encephalitozoon</taxon>
    </lineage>
</organism>
<protein>
    <submittedName>
        <fullName evidence="1">Uncharacterized protein</fullName>
    </submittedName>
</protein>
<reference evidence="1 2" key="1">
    <citation type="journal article" date="2010" name="Nat. Commun.">
        <title>The complete sequence of the smallest known nuclear genome from the microsporidian Encephalitozoon intestinalis.</title>
        <authorList>
            <person name="Corradi N."/>
            <person name="Pombert J.-F."/>
            <person name="Farinelli L."/>
            <person name="Didier E.S."/>
            <person name="Keeling P.J."/>
        </authorList>
    </citation>
    <scope>NUCLEOTIDE SEQUENCE [LARGE SCALE GENOMIC DNA]</scope>
    <source>
        <strain evidence="1 2">ATCC 50506</strain>
    </source>
</reference>
<dbReference type="VEuPathDB" id="MicrosporidiaDB:Eint_050850"/>
<dbReference type="OrthoDB" id="2191234at2759"/>
<accession>E0S7A5</accession>
<sequence length="189" mass="22274">MFEYYEEPVLTNDLLSLAYILDGNVGKIVFTSEMDPKVFPRDPIVPSKYAEALSSFESFLDFYRNLKEEGDYSEIITYYKLKHRKLSFIALHLKYVHLKKGAEKIDQGEDAGYYNEDLYKTLLECNQYVSRRESKDMFLAPLYMSRFYKENGELVKSRRLKKEAQKMAGASRKLDVVWEADDKTYRSFP</sequence>
<dbReference type="KEGG" id="ein:Eint_050850"/>
<dbReference type="HOGENOM" id="CLU_1421401_0_0_1"/>
<evidence type="ECO:0000313" key="2">
    <source>
        <dbReference type="Proteomes" id="UP000002313"/>
    </source>
</evidence>
<dbReference type="RefSeq" id="XP_003072893.1">
    <property type="nucleotide sequence ID" value="XM_003072847.1"/>
</dbReference>
<keyword evidence="2" id="KW-1185">Reference proteome</keyword>
<evidence type="ECO:0000313" key="1">
    <source>
        <dbReference type="EMBL" id="ADM11533.1"/>
    </source>
</evidence>
<dbReference type="Proteomes" id="UP000002313">
    <property type="component" value="Chromosome V"/>
</dbReference>
<dbReference type="AlphaFoldDB" id="E0S7A5"/>
<name>E0S7A5_ENCIT</name>